<protein>
    <submittedName>
        <fullName evidence="2">Uncharacterized protein</fullName>
    </submittedName>
</protein>
<reference evidence="2 3" key="1">
    <citation type="submission" date="2018-04" db="EMBL/GenBank/DDBJ databases">
        <title>The genome of golden apple snail Pomacea canaliculata provides insight into stress tolerance and invasive adaptation.</title>
        <authorList>
            <person name="Liu C."/>
            <person name="Liu B."/>
            <person name="Ren Y."/>
            <person name="Zhang Y."/>
            <person name="Wang H."/>
            <person name="Li S."/>
            <person name="Jiang F."/>
            <person name="Yin L."/>
            <person name="Zhang G."/>
            <person name="Qian W."/>
            <person name="Fan W."/>
        </authorList>
    </citation>
    <scope>NUCLEOTIDE SEQUENCE [LARGE SCALE GENOMIC DNA]</scope>
    <source>
        <strain evidence="2">SZHN2017</strain>
        <tissue evidence="2">Muscle</tissue>
    </source>
</reference>
<feature type="region of interest" description="Disordered" evidence="1">
    <location>
        <begin position="122"/>
        <end position="147"/>
    </location>
</feature>
<dbReference type="AlphaFoldDB" id="A0A2T7P8T1"/>
<comment type="caution">
    <text evidence="2">The sequence shown here is derived from an EMBL/GenBank/DDBJ whole genome shotgun (WGS) entry which is preliminary data.</text>
</comment>
<feature type="region of interest" description="Disordered" evidence="1">
    <location>
        <begin position="59"/>
        <end position="109"/>
    </location>
</feature>
<dbReference type="Proteomes" id="UP000245119">
    <property type="component" value="Linkage Group LG5"/>
</dbReference>
<name>A0A2T7P8T1_POMCA</name>
<accession>A0A2T7P8T1</accession>
<proteinExistence type="predicted"/>
<sequence length="147" mass="16478">MTHSFGVTSLPLSDRGTYAHGTKVGSSRLAKVKQLGGGWSSLYLLAWAPICHPLNIRQQRKKRKGMMRDNVIKKPGDGPAERSHVRTKLHRRPKKESHSANRITRQTTPFSSICATSGISLADAGDIPSTYRNMGRRREKKERNDSR</sequence>
<feature type="compositionally biased region" description="Basic residues" evidence="1">
    <location>
        <begin position="85"/>
        <end position="95"/>
    </location>
</feature>
<organism evidence="2 3">
    <name type="scientific">Pomacea canaliculata</name>
    <name type="common">Golden apple snail</name>
    <dbReference type="NCBI Taxonomy" id="400727"/>
    <lineage>
        <taxon>Eukaryota</taxon>
        <taxon>Metazoa</taxon>
        <taxon>Spiralia</taxon>
        <taxon>Lophotrochozoa</taxon>
        <taxon>Mollusca</taxon>
        <taxon>Gastropoda</taxon>
        <taxon>Caenogastropoda</taxon>
        <taxon>Architaenioglossa</taxon>
        <taxon>Ampullarioidea</taxon>
        <taxon>Ampullariidae</taxon>
        <taxon>Pomacea</taxon>
    </lineage>
</organism>
<evidence type="ECO:0000256" key="1">
    <source>
        <dbReference type="SAM" id="MobiDB-lite"/>
    </source>
</evidence>
<keyword evidence="3" id="KW-1185">Reference proteome</keyword>
<evidence type="ECO:0000313" key="2">
    <source>
        <dbReference type="EMBL" id="PVD29806.1"/>
    </source>
</evidence>
<feature type="compositionally biased region" description="Basic and acidic residues" evidence="1">
    <location>
        <begin position="66"/>
        <end position="84"/>
    </location>
</feature>
<dbReference type="EMBL" id="PZQS01000005">
    <property type="protein sequence ID" value="PVD29806.1"/>
    <property type="molecule type" value="Genomic_DNA"/>
</dbReference>
<feature type="compositionally biased region" description="Polar residues" evidence="1">
    <location>
        <begin position="100"/>
        <end position="109"/>
    </location>
</feature>
<gene>
    <name evidence="2" type="ORF">C0Q70_09063</name>
</gene>
<evidence type="ECO:0000313" key="3">
    <source>
        <dbReference type="Proteomes" id="UP000245119"/>
    </source>
</evidence>